<keyword evidence="4" id="KW-0963">Cytoplasm</keyword>
<evidence type="ECO:0000256" key="4">
    <source>
        <dbReference type="ARBA" id="ARBA00022490"/>
    </source>
</evidence>
<evidence type="ECO:0000256" key="1">
    <source>
        <dbReference type="ARBA" id="ARBA00004496"/>
    </source>
</evidence>
<dbReference type="PANTHER" id="PTHR17490">
    <property type="entry name" value="SUA5"/>
    <property type="match status" value="1"/>
</dbReference>
<dbReference type="GO" id="GO:0061710">
    <property type="term" value="F:L-threonylcarbamoyladenylate synthase"/>
    <property type="evidence" value="ECO:0007669"/>
    <property type="project" value="UniProtKB-EC"/>
</dbReference>
<dbReference type="SUPFAM" id="SSF55821">
    <property type="entry name" value="YrdC/RibB"/>
    <property type="match status" value="1"/>
</dbReference>
<dbReference type="GO" id="GO:0000049">
    <property type="term" value="F:tRNA binding"/>
    <property type="evidence" value="ECO:0007669"/>
    <property type="project" value="TreeGrafter"/>
</dbReference>
<evidence type="ECO:0000256" key="6">
    <source>
        <dbReference type="ARBA" id="ARBA00048366"/>
    </source>
</evidence>
<dbReference type="EC" id="2.7.7.87" evidence="3"/>
<feature type="domain" description="YrdC-like" evidence="7">
    <location>
        <begin position="1"/>
        <end position="167"/>
    </location>
</feature>
<protein>
    <recommendedName>
        <fullName evidence="3">L-threonylcarbamoyladenylate synthase</fullName>
        <ecNumber evidence="3">2.7.7.87</ecNumber>
    </recommendedName>
</protein>
<dbReference type="EMBL" id="JADHQC010000003">
    <property type="protein sequence ID" value="MBL6811481.1"/>
    <property type="molecule type" value="Genomic_DNA"/>
</dbReference>
<dbReference type="InterPro" id="IPR006070">
    <property type="entry name" value="Sua5-like_dom"/>
</dbReference>
<dbReference type="PANTHER" id="PTHR17490:SF18">
    <property type="entry name" value="THREONYLCARBAMOYL-AMP SYNTHASE"/>
    <property type="match status" value="1"/>
</dbReference>
<reference evidence="8" key="1">
    <citation type="submission" date="2020-10" db="EMBL/GenBank/DDBJ databases">
        <title>Microbiome of the Black Sea water column analyzed by genome centric metagenomics.</title>
        <authorList>
            <person name="Cabello-Yeves P.J."/>
            <person name="Callieri C."/>
            <person name="Picazo A."/>
            <person name="Mehrshad M."/>
            <person name="Haro-Moreno J.M."/>
            <person name="Roda-Garcia J."/>
            <person name="Dzembekova N."/>
            <person name="Slabakova V."/>
            <person name="Slabakova N."/>
            <person name="Moncheva S."/>
            <person name="Rodriguez-Valera F."/>
        </authorList>
    </citation>
    <scope>NUCLEOTIDE SEQUENCE</scope>
    <source>
        <strain evidence="8">BS307-5m-G49</strain>
    </source>
</reference>
<dbReference type="GO" id="GO:0003725">
    <property type="term" value="F:double-stranded RNA binding"/>
    <property type="evidence" value="ECO:0007669"/>
    <property type="project" value="InterPro"/>
</dbReference>
<dbReference type="GO" id="GO:0006450">
    <property type="term" value="P:regulation of translational fidelity"/>
    <property type="evidence" value="ECO:0007669"/>
    <property type="project" value="TreeGrafter"/>
</dbReference>
<dbReference type="Gene3D" id="3.90.870.10">
    <property type="entry name" value="DHBP synthase"/>
    <property type="match status" value="1"/>
</dbReference>
<evidence type="ECO:0000256" key="3">
    <source>
        <dbReference type="ARBA" id="ARBA00012584"/>
    </source>
</evidence>
<dbReference type="InterPro" id="IPR050156">
    <property type="entry name" value="TC-AMP_synthase_SUA5"/>
</dbReference>
<dbReference type="Proteomes" id="UP000744438">
    <property type="component" value="Unassembled WGS sequence"/>
</dbReference>
<comment type="caution">
    <text evidence="8">The sequence shown here is derived from an EMBL/GenBank/DDBJ whole genome shotgun (WGS) entry which is preliminary data.</text>
</comment>
<organism evidence="8 9">
    <name type="scientific">SAR86 cluster bacterium</name>
    <dbReference type="NCBI Taxonomy" id="2030880"/>
    <lineage>
        <taxon>Bacteria</taxon>
        <taxon>Pseudomonadati</taxon>
        <taxon>Pseudomonadota</taxon>
        <taxon>Gammaproteobacteria</taxon>
        <taxon>SAR86 cluster</taxon>
    </lineage>
</organism>
<evidence type="ECO:0000313" key="9">
    <source>
        <dbReference type="Proteomes" id="UP000744438"/>
    </source>
</evidence>
<comment type="similarity">
    <text evidence="2">Belongs to the SUA5 family.</text>
</comment>
<evidence type="ECO:0000256" key="5">
    <source>
        <dbReference type="ARBA" id="ARBA00022679"/>
    </source>
</evidence>
<comment type="catalytic activity">
    <reaction evidence="6">
        <text>L-threonine + hydrogencarbonate + ATP = L-threonylcarbamoyladenylate + diphosphate + H2O</text>
        <dbReference type="Rhea" id="RHEA:36407"/>
        <dbReference type="ChEBI" id="CHEBI:15377"/>
        <dbReference type="ChEBI" id="CHEBI:17544"/>
        <dbReference type="ChEBI" id="CHEBI:30616"/>
        <dbReference type="ChEBI" id="CHEBI:33019"/>
        <dbReference type="ChEBI" id="CHEBI:57926"/>
        <dbReference type="ChEBI" id="CHEBI:73682"/>
        <dbReference type="EC" id="2.7.7.87"/>
    </reaction>
</comment>
<comment type="subcellular location">
    <subcellularLocation>
        <location evidence="1">Cytoplasm</location>
    </subcellularLocation>
</comment>
<dbReference type="AlphaFoldDB" id="A0A937I6V4"/>
<dbReference type="InterPro" id="IPR017945">
    <property type="entry name" value="DHBP_synth_RibB-like_a/b_dom"/>
</dbReference>
<dbReference type="PROSITE" id="PS51163">
    <property type="entry name" value="YRDC"/>
    <property type="match status" value="1"/>
</dbReference>
<accession>A0A937I6V4</accession>
<gene>
    <name evidence="8" type="ORF">ISQ63_01200</name>
</gene>
<keyword evidence="5" id="KW-0808">Transferase</keyword>
<name>A0A937I6V4_9GAMM</name>
<evidence type="ECO:0000313" key="8">
    <source>
        <dbReference type="EMBL" id="MBL6811481.1"/>
    </source>
</evidence>
<dbReference type="GO" id="GO:0005737">
    <property type="term" value="C:cytoplasm"/>
    <property type="evidence" value="ECO:0007669"/>
    <property type="project" value="UniProtKB-SubCell"/>
</dbReference>
<sequence>MIYAYPTEGVWGLGCLPDSEEDVKKICFLKQRTLDKGLILVSGHFSHFDAYLSHLSEDLINKTKSKWPGAHTWLVPANDNVPSWIKGDSDFVALRQSVHPSIIKLSEKLNSVITSTSANISSEPPAKNAKEVRNLFGDEVSILEGELGGADKPTPIQNLITDEWIRN</sequence>
<proteinExistence type="inferred from homology"/>
<evidence type="ECO:0000256" key="2">
    <source>
        <dbReference type="ARBA" id="ARBA00007663"/>
    </source>
</evidence>
<evidence type="ECO:0000259" key="7">
    <source>
        <dbReference type="PROSITE" id="PS51163"/>
    </source>
</evidence>
<dbReference type="Pfam" id="PF01300">
    <property type="entry name" value="Sua5_yciO_yrdC"/>
    <property type="match status" value="1"/>
</dbReference>